<dbReference type="InterPro" id="IPR006000">
    <property type="entry name" value="Xylulokinase"/>
</dbReference>
<name>A0ABY6Z631_9BACL</name>
<dbReference type="InterPro" id="IPR018484">
    <property type="entry name" value="FGGY_N"/>
</dbReference>
<dbReference type="InterPro" id="IPR000577">
    <property type="entry name" value="Carb_kinase_FGGY"/>
</dbReference>
<feature type="site" description="Important for activity" evidence="8">
    <location>
        <position position="12"/>
    </location>
</feature>
<protein>
    <recommendedName>
        <fullName evidence="8 10">Xylulose kinase</fullName>
        <shortName evidence="8 10">Xylulokinase</shortName>
        <ecNumber evidence="8 10">2.7.1.17</ecNumber>
    </recommendedName>
</protein>
<evidence type="ECO:0000256" key="10">
    <source>
        <dbReference type="RuleBase" id="RU364073"/>
    </source>
</evidence>
<evidence type="ECO:0000256" key="6">
    <source>
        <dbReference type="ARBA" id="ARBA00022840"/>
    </source>
</evidence>
<comment type="similarity">
    <text evidence="1 8 9">Belongs to the FGGY kinase family.</text>
</comment>
<evidence type="ECO:0000256" key="2">
    <source>
        <dbReference type="ARBA" id="ARBA00022629"/>
    </source>
</evidence>
<dbReference type="Proteomes" id="UP001164803">
    <property type="component" value="Chromosome"/>
</dbReference>
<proteinExistence type="inferred from homology"/>
<dbReference type="GO" id="GO:0004856">
    <property type="term" value="F:D-xylulokinase activity"/>
    <property type="evidence" value="ECO:0007669"/>
    <property type="project" value="UniProtKB-EC"/>
</dbReference>
<evidence type="ECO:0000259" key="11">
    <source>
        <dbReference type="Pfam" id="PF00370"/>
    </source>
</evidence>
<evidence type="ECO:0000256" key="7">
    <source>
        <dbReference type="ARBA" id="ARBA00023277"/>
    </source>
</evidence>
<keyword evidence="5 8" id="KW-0418">Kinase</keyword>
<feature type="active site" description="Proton acceptor" evidence="8">
    <location>
        <position position="246"/>
    </location>
</feature>
<dbReference type="PROSITE" id="PS00445">
    <property type="entry name" value="FGGY_KINASES_2"/>
    <property type="match status" value="1"/>
</dbReference>
<dbReference type="InterPro" id="IPR050406">
    <property type="entry name" value="FGGY_Carb_Kinase"/>
</dbReference>
<keyword evidence="2 8" id="KW-0859">Xylose metabolism</keyword>
<dbReference type="InterPro" id="IPR043129">
    <property type="entry name" value="ATPase_NBD"/>
</dbReference>
<organism evidence="13 14">
    <name type="scientific">Alicyclobacillus dauci</name>
    <dbReference type="NCBI Taxonomy" id="1475485"/>
    <lineage>
        <taxon>Bacteria</taxon>
        <taxon>Bacillati</taxon>
        <taxon>Bacillota</taxon>
        <taxon>Bacilli</taxon>
        <taxon>Bacillales</taxon>
        <taxon>Alicyclobacillaceae</taxon>
        <taxon>Alicyclobacillus</taxon>
    </lineage>
</organism>
<evidence type="ECO:0000256" key="5">
    <source>
        <dbReference type="ARBA" id="ARBA00022777"/>
    </source>
</evidence>
<reference evidence="13" key="1">
    <citation type="submission" date="2022-08" db="EMBL/GenBank/DDBJ databases">
        <title>Alicyclobacillus dauci DSM2870, complete genome.</title>
        <authorList>
            <person name="Wang Q."/>
            <person name="Cai R."/>
            <person name="Wang Z."/>
        </authorList>
    </citation>
    <scope>NUCLEOTIDE SEQUENCE</scope>
    <source>
        <strain evidence="13">DSM 28700</strain>
    </source>
</reference>
<evidence type="ECO:0000313" key="13">
    <source>
        <dbReference type="EMBL" id="WAH37968.1"/>
    </source>
</evidence>
<dbReference type="Gene3D" id="3.30.420.40">
    <property type="match status" value="2"/>
</dbReference>
<evidence type="ECO:0000313" key="14">
    <source>
        <dbReference type="Proteomes" id="UP001164803"/>
    </source>
</evidence>
<dbReference type="PIRSF" id="PIRSF000538">
    <property type="entry name" value="GlpK"/>
    <property type="match status" value="1"/>
</dbReference>
<evidence type="ECO:0000256" key="9">
    <source>
        <dbReference type="RuleBase" id="RU003733"/>
    </source>
</evidence>
<dbReference type="CDD" id="cd07808">
    <property type="entry name" value="ASKHA_NBD_FGGY_EcXK-like"/>
    <property type="match status" value="1"/>
</dbReference>
<gene>
    <name evidence="8 10 13" type="primary">xylB</name>
    <name evidence="13" type="ORF">NZD86_05615</name>
</gene>
<keyword evidence="14" id="KW-1185">Reference proteome</keyword>
<dbReference type="InterPro" id="IPR018483">
    <property type="entry name" value="Carb_kinase_FGGY_CS"/>
</dbReference>
<comment type="catalytic activity">
    <reaction evidence="8 10">
        <text>D-xylulose + ATP = D-xylulose 5-phosphate + ADP + H(+)</text>
        <dbReference type="Rhea" id="RHEA:10964"/>
        <dbReference type="ChEBI" id="CHEBI:15378"/>
        <dbReference type="ChEBI" id="CHEBI:17140"/>
        <dbReference type="ChEBI" id="CHEBI:30616"/>
        <dbReference type="ChEBI" id="CHEBI:57737"/>
        <dbReference type="ChEBI" id="CHEBI:456216"/>
        <dbReference type="EC" id="2.7.1.17"/>
    </reaction>
</comment>
<dbReference type="PANTHER" id="PTHR43095">
    <property type="entry name" value="SUGAR KINASE"/>
    <property type="match status" value="1"/>
</dbReference>
<keyword evidence="7 8" id="KW-0119">Carbohydrate metabolism</keyword>
<feature type="domain" description="Carbohydrate kinase FGGY N-terminal" evidence="11">
    <location>
        <begin position="8"/>
        <end position="253"/>
    </location>
</feature>
<accession>A0ABY6Z631</accession>
<evidence type="ECO:0000259" key="12">
    <source>
        <dbReference type="Pfam" id="PF02782"/>
    </source>
</evidence>
<dbReference type="HAMAP" id="MF_02220">
    <property type="entry name" value="XylB"/>
    <property type="match status" value="1"/>
</dbReference>
<evidence type="ECO:0000256" key="4">
    <source>
        <dbReference type="ARBA" id="ARBA00022741"/>
    </source>
</evidence>
<dbReference type="Pfam" id="PF00370">
    <property type="entry name" value="FGGY_N"/>
    <property type="match status" value="1"/>
</dbReference>
<keyword evidence="4 8" id="KW-0547">Nucleotide-binding</keyword>
<dbReference type="Pfam" id="PF02782">
    <property type="entry name" value="FGGY_C"/>
    <property type="match status" value="1"/>
</dbReference>
<dbReference type="NCBIfam" id="TIGR01312">
    <property type="entry name" value="XylB"/>
    <property type="match status" value="1"/>
</dbReference>
<dbReference type="EC" id="2.7.1.17" evidence="8 10"/>
<sequence>MGARQQIAIGIDVGTSGTKVIAVSEQGKVLTSAVAGYPMSVPRTGWAEQKPLDWWSGTVRATRTVMGYVVRNVPSYEVISIGFSGQMHGLVPLDNNKEVIRPSIIWCDTRTVQETEWLENSLGKEAIIQYTSNPPLPNFTLTKLLWMRNYEPSLFQRIRHVLLPKDYVRFKICGSLAMDISDASGTLMFDVQKREWSTEMCSASGIPIEWLPAVAGASEVVGYVTESAAKELNIPRGVPVVAGAGDQAAGAVGLNVVEPGTVSVVLGTSGVVLTPTNEPLKDPIGRLHTFCHAYEDRWFVMGVTQAAGGSLQWYRRRFAAEFEQLAEQNNTDIYTLLLEAAAKAPAGSDGLLFLPYLMGERAPHLDPYASGTWLGIHWNHEREHFLRAVLEGVSYSLKDCWGIIANMGLDAHTWRVSGGGAQGELWMGILSSVLGRTLDVIQASHGPAFGAAVLGAQGVGLLPRKGKELDAWFNVGKQSSPDSDWVSIYDKMYPMYRQAYHDLKGLMRDLYHV</sequence>
<evidence type="ECO:0000256" key="1">
    <source>
        <dbReference type="ARBA" id="ARBA00009156"/>
    </source>
</evidence>
<evidence type="ECO:0000256" key="3">
    <source>
        <dbReference type="ARBA" id="ARBA00022679"/>
    </source>
</evidence>
<dbReference type="RefSeq" id="WP_268045505.1">
    <property type="nucleotide sequence ID" value="NZ_CP104064.1"/>
</dbReference>
<feature type="domain" description="Carbohydrate kinase FGGY C-terminal" evidence="12">
    <location>
        <begin position="263"/>
        <end position="456"/>
    </location>
</feature>
<keyword evidence="3 8" id="KW-0808">Transferase</keyword>
<keyword evidence="6 8" id="KW-0067">ATP-binding</keyword>
<dbReference type="EMBL" id="CP104064">
    <property type="protein sequence ID" value="WAH37968.1"/>
    <property type="molecule type" value="Genomic_DNA"/>
</dbReference>
<dbReference type="InterPro" id="IPR018485">
    <property type="entry name" value="FGGY_C"/>
</dbReference>
<comment type="function">
    <text evidence="8">Catalyzes the phosphorylation of D-xylulose to D-xylulose 5-phosphate.</text>
</comment>
<evidence type="ECO:0000256" key="8">
    <source>
        <dbReference type="HAMAP-Rule" id="MF_02220"/>
    </source>
</evidence>
<dbReference type="PANTHER" id="PTHR43095:SF5">
    <property type="entry name" value="XYLULOSE KINASE"/>
    <property type="match status" value="1"/>
</dbReference>
<dbReference type="SUPFAM" id="SSF53067">
    <property type="entry name" value="Actin-like ATPase domain"/>
    <property type="match status" value="2"/>
</dbReference>
<feature type="binding site" evidence="8">
    <location>
        <begin position="87"/>
        <end position="88"/>
    </location>
    <ligand>
        <name>substrate</name>
    </ligand>
</feature>